<dbReference type="RefSeq" id="WP_253963901.1">
    <property type="nucleotide sequence ID" value="NZ_JALHBS010000039.1"/>
</dbReference>
<evidence type="ECO:0000256" key="1">
    <source>
        <dbReference type="SAM" id="MobiDB-lite"/>
    </source>
</evidence>
<feature type="region of interest" description="Disordered" evidence="1">
    <location>
        <begin position="1"/>
        <end position="77"/>
    </location>
</feature>
<feature type="compositionally biased region" description="Polar residues" evidence="1">
    <location>
        <begin position="42"/>
        <end position="57"/>
    </location>
</feature>
<proteinExistence type="predicted"/>
<keyword evidence="3" id="KW-1185">Reference proteome</keyword>
<dbReference type="Proteomes" id="UP001155220">
    <property type="component" value="Unassembled WGS sequence"/>
</dbReference>
<evidence type="ECO:0000313" key="3">
    <source>
        <dbReference type="Proteomes" id="UP001155220"/>
    </source>
</evidence>
<reference evidence="2" key="1">
    <citation type="submission" date="2022-03" db="EMBL/GenBank/DDBJ databases">
        <title>Aurantimonas Liuensis sp. Nov., isolated from the hadal seawater of the Mariana Trench.</title>
        <authorList>
            <person name="Liu R."/>
        </authorList>
    </citation>
    <scope>NUCLEOTIDE SEQUENCE</scope>
    <source>
        <strain evidence="2">LRZ36</strain>
    </source>
</reference>
<sequence>MTQDNHRKTAPEGGDMPAGTTDPAILSEDQIASERMGDNALQAKNQVDQHNQRTTQAEAKREPDEDTLEAFRKMDEK</sequence>
<evidence type="ECO:0000313" key="2">
    <source>
        <dbReference type="EMBL" id="MCP3055036.1"/>
    </source>
</evidence>
<feature type="compositionally biased region" description="Basic and acidic residues" evidence="1">
    <location>
        <begin position="1"/>
        <end position="10"/>
    </location>
</feature>
<dbReference type="EMBL" id="JALHBS010000039">
    <property type="protein sequence ID" value="MCP3055036.1"/>
    <property type="molecule type" value="Genomic_DNA"/>
</dbReference>
<comment type="caution">
    <text evidence="2">The sequence shown here is derived from an EMBL/GenBank/DDBJ whole genome shotgun (WGS) entry which is preliminary data.</text>
</comment>
<name>A0A9X2H6D3_9HYPH</name>
<dbReference type="AlphaFoldDB" id="A0A9X2H6D3"/>
<accession>A0A9X2H6D3</accession>
<organism evidence="2 3">
    <name type="scientific">Aurantimonas marianensis</name>
    <dbReference type="NCBI Taxonomy" id="2920428"/>
    <lineage>
        <taxon>Bacteria</taxon>
        <taxon>Pseudomonadati</taxon>
        <taxon>Pseudomonadota</taxon>
        <taxon>Alphaproteobacteria</taxon>
        <taxon>Hyphomicrobiales</taxon>
        <taxon>Aurantimonadaceae</taxon>
        <taxon>Aurantimonas</taxon>
    </lineage>
</organism>
<feature type="compositionally biased region" description="Basic and acidic residues" evidence="1">
    <location>
        <begin position="58"/>
        <end position="77"/>
    </location>
</feature>
<gene>
    <name evidence="2" type="ORF">MJ956_07700</name>
</gene>
<protein>
    <submittedName>
        <fullName evidence="2">Uncharacterized protein</fullName>
    </submittedName>
</protein>